<proteinExistence type="predicted"/>
<feature type="transmembrane region" description="Helical" evidence="1">
    <location>
        <begin position="45"/>
        <end position="66"/>
    </location>
</feature>
<organism evidence="2 3">
    <name type="scientific">Falsiroseomonas algicola</name>
    <dbReference type="NCBI Taxonomy" id="2716930"/>
    <lineage>
        <taxon>Bacteria</taxon>
        <taxon>Pseudomonadati</taxon>
        <taxon>Pseudomonadota</taxon>
        <taxon>Alphaproteobacteria</taxon>
        <taxon>Acetobacterales</taxon>
        <taxon>Roseomonadaceae</taxon>
        <taxon>Falsiroseomonas</taxon>
    </lineage>
</organism>
<dbReference type="EMBL" id="JAAIKB010000029">
    <property type="protein sequence ID" value="NGM24285.1"/>
    <property type="molecule type" value="Genomic_DNA"/>
</dbReference>
<comment type="caution">
    <text evidence="2">The sequence shown here is derived from an EMBL/GenBank/DDBJ whole genome shotgun (WGS) entry which is preliminary data.</text>
</comment>
<gene>
    <name evidence="2" type="ORF">G3576_30120</name>
</gene>
<keyword evidence="1" id="KW-0472">Membrane</keyword>
<accession>A0A6M1LUW4</accession>
<evidence type="ECO:0000256" key="1">
    <source>
        <dbReference type="SAM" id="Phobius"/>
    </source>
</evidence>
<dbReference type="RefSeq" id="WP_164698193.1">
    <property type="nucleotide sequence ID" value="NZ_JAAIKB010000029.1"/>
</dbReference>
<sequence>MAGTADPVAGRDAGVTAVFAAASLLLAGGAGLMTSMLVSPVHRGFRLAALLMVSALAVGVGLLLIAGPPDEEGFLLTMAGVRALVG</sequence>
<reference evidence="2 3" key="1">
    <citation type="submission" date="2020-02" db="EMBL/GenBank/DDBJ databases">
        <authorList>
            <person name="Kim H.M."/>
            <person name="Jeon C.O."/>
        </authorList>
    </citation>
    <scope>NUCLEOTIDE SEQUENCE [LARGE SCALE GENOMIC DNA]</scope>
    <source>
        <strain evidence="2 3">PeD5</strain>
    </source>
</reference>
<keyword evidence="1" id="KW-1133">Transmembrane helix</keyword>
<name>A0A6M1LUW4_9PROT</name>
<feature type="transmembrane region" description="Helical" evidence="1">
    <location>
        <begin position="13"/>
        <end position="33"/>
    </location>
</feature>
<keyword evidence="3" id="KW-1185">Reference proteome</keyword>
<dbReference type="AlphaFoldDB" id="A0A6M1LUW4"/>
<reference evidence="2 3" key="2">
    <citation type="submission" date="2020-03" db="EMBL/GenBank/DDBJ databases">
        <title>Roseomonas stagni sp. nov., isolated from pond water in Japan.</title>
        <authorList>
            <person name="Furuhata K."/>
            <person name="Miyamoto H."/>
            <person name="Goto K."/>
        </authorList>
    </citation>
    <scope>NUCLEOTIDE SEQUENCE [LARGE SCALE GENOMIC DNA]</scope>
    <source>
        <strain evidence="2 3">PeD5</strain>
    </source>
</reference>
<evidence type="ECO:0000313" key="2">
    <source>
        <dbReference type="EMBL" id="NGM24285.1"/>
    </source>
</evidence>
<keyword evidence="1" id="KW-0812">Transmembrane</keyword>
<evidence type="ECO:0000313" key="3">
    <source>
        <dbReference type="Proteomes" id="UP000475385"/>
    </source>
</evidence>
<dbReference type="Proteomes" id="UP000475385">
    <property type="component" value="Unassembled WGS sequence"/>
</dbReference>
<protein>
    <submittedName>
        <fullName evidence="2">Uncharacterized protein</fullName>
    </submittedName>
</protein>